<accession>A0A5B8IRI9</accession>
<proteinExistence type="predicted"/>
<keyword evidence="1" id="KW-1133">Transmembrane helix</keyword>
<dbReference type="InterPro" id="IPR025443">
    <property type="entry name" value="DUF4307"/>
</dbReference>
<dbReference type="EMBL" id="CP102487">
    <property type="protein sequence ID" value="UUX59725.1"/>
    <property type="molecule type" value="Genomic_DNA"/>
</dbReference>
<dbReference type="RefSeq" id="WP_146277815.1">
    <property type="nucleotide sequence ID" value="NZ_CP042260.1"/>
</dbReference>
<evidence type="ECO:0000256" key="1">
    <source>
        <dbReference type="SAM" id="Phobius"/>
    </source>
</evidence>
<keyword evidence="4" id="KW-1185">Reference proteome</keyword>
<evidence type="ECO:0000313" key="5">
    <source>
        <dbReference type="Proteomes" id="UP001060018"/>
    </source>
</evidence>
<dbReference type="EMBL" id="CP042260">
    <property type="protein sequence ID" value="QDY67541.1"/>
    <property type="molecule type" value="Genomic_DNA"/>
</dbReference>
<evidence type="ECO:0000313" key="2">
    <source>
        <dbReference type="EMBL" id="QDY67541.1"/>
    </source>
</evidence>
<evidence type="ECO:0000313" key="4">
    <source>
        <dbReference type="Proteomes" id="UP000320717"/>
    </source>
</evidence>
<feature type="transmembrane region" description="Helical" evidence="1">
    <location>
        <begin position="24"/>
        <end position="43"/>
    </location>
</feature>
<name>A0A5B8IRI9_9MICC</name>
<organism evidence="3 5">
    <name type="scientific">Glutamicibacter halophytocola</name>
    <dbReference type="NCBI Taxonomy" id="1933880"/>
    <lineage>
        <taxon>Bacteria</taxon>
        <taxon>Bacillati</taxon>
        <taxon>Actinomycetota</taxon>
        <taxon>Actinomycetes</taxon>
        <taxon>Micrococcales</taxon>
        <taxon>Micrococcaceae</taxon>
        <taxon>Glutamicibacter</taxon>
    </lineage>
</organism>
<reference evidence="2 4" key="1">
    <citation type="submission" date="2019-07" db="EMBL/GenBank/DDBJ databases">
        <title>Complete Genome Sequence of drought tolerant Plant Growth-Promoting Rhizobacterium Glutamicibacter halophytocola DR408.</title>
        <authorList>
            <person name="Nishu S.D."/>
            <person name="Lee T.K."/>
        </authorList>
    </citation>
    <scope>NUCLEOTIDE SEQUENCE [LARGE SCALE GENOMIC DNA]</scope>
    <source>
        <strain evidence="2 4">DR408</strain>
    </source>
</reference>
<dbReference type="AlphaFoldDB" id="A0A5B8IRI9"/>
<protein>
    <submittedName>
        <fullName evidence="3">DUF4307 domain-containing protein</fullName>
    </submittedName>
</protein>
<dbReference type="Proteomes" id="UP000320717">
    <property type="component" value="Chromosome"/>
</dbReference>
<keyword evidence="1" id="KW-0472">Membrane</keyword>
<keyword evidence="1" id="KW-0812">Transmembrane</keyword>
<dbReference type="Pfam" id="PF14155">
    <property type="entry name" value="DUF4307"/>
    <property type="match status" value="1"/>
</dbReference>
<reference evidence="3" key="2">
    <citation type="journal article" date="2022" name="Pest Manag. Sci.">
        <title>Glutamicibacter halophytocola-mediated host fitness of potato tuber moth on Solanaceae crops.</title>
        <authorList>
            <person name="Wang W."/>
            <person name="Xiao G."/>
            <person name="Du G."/>
            <person name="Chang L."/>
            <person name="Yang Y."/>
            <person name="Ye J."/>
            <person name="Chen B."/>
        </authorList>
    </citation>
    <scope>NUCLEOTIDE SEQUENCE</scope>
    <source>
        <strain evidence="3">S2</strain>
    </source>
</reference>
<dbReference type="Proteomes" id="UP001060018">
    <property type="component" value="Chromosome"/>
</dbReference>
<gene>
    <name evidence="2" type="ORF">FQA45_15190</name>
    <name evidence="3" type="ORF">NUH22_03595</name>
</gene>
<dbReference type="OrthoDB" id="4793644at2"/>
<evidence type="ECO:0000313" key="3">
    <source>
        <dbReference type="EMBL" id="UUX59725.1"/>
    </source>
</evidence>
<sequence>MSDPSLTARYNNPKKRSLSKSSRNWLITSAIALGVAGAAYIGFSNYSAITAQDIHYEVVSPTLTKTTIAVEYNAKDRVQCDIRAMNESKAVVGYKTILLDPGEATGLVNQQIDVDLHTDNLAVTSGVETCYEVPQDYKG</sequence>